<dbReference type="PROSITE" id="PS50048">
    <property type="entry name" value="ZN2_CY6_FUNGAL_2"/>
    <property type="match status" value="1"/>
</dbReference>
<name>A0AAD9S7X0_PHOAM</name>
<dbReference type="GO" id="GO:0000981">
    <property type="term" value="F:DNA-binding transcription factor activity, RNA polymerase II-specific"/>
    <property type="evidence" value="ECO:0007669"/>
    <property type="project" value="InterPro"/>
</dbReference>
<feature type="domain" description="Zn(2)-C6 fungal-type" evidence="3">
    <location>
        <begin position="23"/>
        <end position="53"/>
    </location>
</feature>
<dbReference type="PANTHER" id="PTHR47657">
    <property type="entry name" value="STEROL REGULATORY ELEMENT-BINDING PROTEIN ECM22"/>
    <property type="match status" value="1"/>
</dbReference>
<feature type="compositionally biased region" description="Basic residues" evidence="2">
    <location>
        <begin position="11"/>
        <end position="21"/>
    </location>
</feature>
<sequence length="460" mass="51852">MASRGNEGRSRAAKVGHRKSRNGCLKCKSRRVKCDERRPTCGNCNRLQMDCSWPSPPQDHGQQTQLLPTPSPGNQQHLSPSAVSNSTSPAAHTPEHVAVSPNWPRWSSNENIFTKSSCQLNNSNDLDLPESKARRLMEHRLMQNWYLVAHNPFPLSPAPEWRDIWAKTMPAMALKHENILFGISALSATNLLRSEPEDKDIYTARESYFIAALHAQREEVAKLTVGTAEVVCFGALLISIAAFAMLQERTLTPYQPPMDWLQVGRGAGIVIRQSIQTIFTLSQEADHPALMNAANTYPYFGRDHTYFSPEHRVNFQGVLTQHLHSGDDWGDEETREAYEKTLSYVGSIQSGLNHGEPVYAITRRIQAFPLLIPSKYIELLSLQRPRALVVLAHFWATIAQVHNVWWLGDEPFMGEESTAKREIRAISVILPRQWLTTMVWPMDMVGLKIASYSEDAGLSY</sequence>
<accession>A0AAD9S7X0</accession>
<dbReference type="Gene3D" id="4.10.240.10">
    <property type="entry name" value="Zn(2)-C6 fungal-type DNA-binding domain"/>
    <property type="match status" value="1"/>
</dbReference>
<dbReference type="Pfam" id="PF00172">
    <property type="entry name" value="Zn_clus"/>
    <property type="match status" value="1"/>
</dbReference>
<protein>
    <recommendedName>
        <fullName evidence="3">Zn(2)-C6 fungal-type domain-containing protein</fullName>
    </recommendedName>
</protein>
<dbReference type="InterPro" id="IPR036864">
    <property type="entry name" value="Zn2-C6_fun-type_DNA-bd_sf"/>
</dbReference>
<dbReference type="EMBL" id="JAUJFL010000006">
    <property type="protein sequence ID" value="KAK2601369.1"/>
    <property type="molecule type" value="Genomic_DNA"/>
</dbReference>
<evidence type="ECO:0000313" key="5">
    <source>
        <dbReference type="Proteomes" id="UP001265746"/>
    </source>
</evidence>
<keyword evidence="1" id="KW-0539">Nucleus</keyword>
<reference evidence="4" key="1">
    <citation type="submission" date="2023-06" db="EMBL/GenBank/DDBJ databases">
        <authorList>
            <person name="Noh H."/>
        </authorList>
    </citation>
    <scope>NUCLEOTIDE SEQUENCE</scope>
    <source>
        <strain evidence="4">DUCC20226</strain>
    </source>
</reference>
<keyword evidence="5" id="KW-1185">Reference proteome</keyword>
<gene>
    <name evidence="4" type="ORF">N8I77_010824</name>
</gene>
<dbReference type="CDD" id="cd00067">
    <property type="entry name" value="GAL4"/>
    <property type="match status" value="1"/>
</dbReference>
<organism evidence="4 5">
    <name type="scientific">Phomopsis amygdali</name>
    <name type="common">Fusicoccum amygdali</name>
    <dbReference type="NCBI Taxonomy" id="1214568"/>
    <lineage>
        <taxon>Eukaryota</taxon>
        <taxon>Fungi</taxon>
        <taxon>Dikarya</taxon>
        <taxon>Ascomycota</taxon>
        <taxon>Pezizomycotina</taxon>
        <taxon>Sordariomycetes</taxon>
        <taxon>Sordariomycetidae</taxon>
        <taxon>Diaporthales</taxon>
        <taxon>Diaporthaceae</taxon>
        <taxon>Diaporthe</taxon>
    </lineage>
</organism>
<evidence type="ECO:0000313" key="4">
    <source>
        <dbReference type="EMBL" id="KAK2601369.1"/>
    </source>
</evidence>
<evidence type="ECO:0000256" key="1">
    <source>
        <dbReference type="ARBA" id="ARBA00023242"/>
    </source>
</evidence>
<comment type="caution">
    <text evidence="4">The sequence shown here is derived from an EMBL/GenBank/DDBJ whole genome shotgun (WGS) entry which is preliminary data.</text>
</comment>
<dbReference type="InterPro" id="IPR001138">
    <property type="entry name" value="Zn2Cys6_DnaBD"/>
</dbReference>
<dbReference type="PANTHER" id="PTHR47657:SF14">
    <property type="entry name" value="ZN(2)-C6 FUNGAL-TYPE DOMAIN-CONTAINING PROTEIN"/>
    <property type="match status" value="1"/>
</dbReference>
<dbReference type="Proteomes" id="UP001265746">
    <property type="component" value="Unassembled WGS sequence"/>
</dbReference>
<feature type="compositionally biased region" description="Basic and acidic residues" evidence="2">
    <location>
        <begin position="1"/>
        <end position="10"/>
    </location>
</feature>
<evidence type="ECO:0000259" key="3">
    <source>
        <dbReference type="PROSITE" id="PS50048"/>
    </source>
</evidence>
<dbReference type="SUPFAM" id="SSF57701">
    <property type="entry name" value="Zn2/Cys6 DNA-binding domain"/>
    <property type="match status" value="1"/>
</dbReference>
<dbReference type="SMART" id="SM00066">
    <property type="entry name" value="GAL4"/>
    <property type="match status" value="1"/>
</dbReference>
<evidence type="ECO:0000256" key="2">
    <source>
        <dbReference type="SAM" id="MobiDB-lite"/>
    </source>
</evidence>
<proteinExistence type="predicted"/>
<feature type="compositionally biased region" description="Polar residues" evidence="2">
    <location>
        <begin position="60"/>
        <end position="90"/>
    </location>
</feature>
<feature type="region of interest" description="Disordered" evidence="2">
    <location>
        <begin position="1"/>
        <end position="21"/>
    </location>
</feature>
<dbReference type="InterPro" id="IPR052400">
    <property type="entry name" value="Zn2-C6_fungal_TF"/>
</dbReference>
<dbReference type="GO" id="GO:0008270">
    <property type="term" value="F:zinc ion binding"/>
    <property type="evidence" value="ECO:0007669"/>
    <property type="project" value="InterPro"/>
</dbReference>
<dbReference type="PROSITE" id="PS00463">
    <property type="entry name" value="ZN2_CY6_FUNGAL_1"/>
    <property type="match status" value="1"/>
</dbReference>
<dbReference type="AlphaFoldDB" id="A0AAD9S7X0"/>
<feature type="region of interest" description="Disordered" evidence="2">
    <location>
        <begin position="55"/>
        <end position="102"/>
    </location>
</feature>